<proteinExistence type="predicted"/>
<reference evidence="2" key="1">
    <citation type="submission" date="2020-04" db="EMBL/GenBank/DDBJ databases">
        <authorList>
            <person name="Chiriac C."/>
            <person name="Salcher M."/>
            <person name="Ghai R."/>
            <person name="Kavagutti S V."/>
        </authorList>
    </citation>
    <scope>NUCLEOTIDE SEQUENCE</scope>
</reference>
<feature type="region of interest" description="Disordered" evidence="1">
    <location>
        <begin position="78"/>
        <end position="103"/>
    </location>
</feature>
<protein>
    <submittedName>
        <fullName evidence="2">Uncharacterized protein</fullName>
    </submittedName>
</protein>
<evidence type="ECO:0000313" key="2">
    <source>
        <dbReference type="EMBL" id="CAB4164588.1"/>
    </source>
</evidence>
<accession>A0A6J5P5P2</accession>
<feature type="compositionally biased region" description="Polar residues" evidence="1">
    <location>
        <begin position="85"/>
        <end position="95"/>
    </location>
</feature>
<organism evidence="2">
    <name type="scientific">uncultured Caudovirales phage</name>
    <dbReference type="NCBI Taxonomy" id="2100421"/>
    <lineage>
        <taxon>Viruses</taxon>
        <taxon>Duplodnaviria</taxon>
        <taxon>Heunggongvirae</taxon>
        <taxon>Uroviricota</taxon>
        <taxon>Caudoviricetes</taxon>
        <taxon>Peduoviridae</taxon>
        <taxon>Maltschvirus</taxon>
        <taxon>Maltschvirus maltsch</taxon>
    </lineage>
</organism>
<name>A0A6J5P5P2_9CAUD</name>
<dbReference type="EMBL" id="LR796759">
    <property type="protein sequence ID" value="CAB4164588.1"/>
    <property type="molecule type" value="Genomic_DNA"/>
</dbReference>
<gene>
    <name evidence="2" type="ORF">UFOVP816_49</name>
</gene>
<sequence length="103" mass="12316">MAIVTITTIPPQIVTYFNTWLLDPFRALWVDLEERILPRAKRKIRSQDRGKKREFDQLYKKFKEEYGRKEKEKAEYDAKIKNTSKRPSVPTTGGTCTFRRYEV</sequence>
<evidence type="ECO:0000256" key="1">
    <source>
        <dbReference type="SAM" id="MobiDB-lite"/>
    </source>
</evidence>